<reference evidence="6 7" key="1">
    <citation type="journal article" date="2015" name="Stand. Genomic Sci.">
        <title>Complete genome sequence of and proposal of Thermofilum uzonense sp. nov. a novel hyperthermophilic crenarchaeon and emended description of the genus Thermofilum.</title>
        <authorList>
            <person name="Toshchakov S.V."/>
            <person name="Korzhenkov A.A."/>
            <person name="Samarov N.I."/>
            <person name="Mazunin I.O."/>
            <person name="Mozhey O.I."/>
            <person name="Shmyr I.S."/>
            <person name="Derbikova K.S."/>
            <person name="Taranov E.A."/>
            <person name="Dominova I.N."/>
            <person name="Bonch-Osmolovskaya E.A."/>
            <person name="Patrushev M.V."/>
            <person name="Podosokorskaya O.A."/>
            <person name="Kublanov I.V."/>
        </authorList>
    </citation>
    <scope>NUCLEOTIDE SEQUENCE [LARGE SCALE GENOMIC DNA]</scope>
    <source>
        <strain evidence="6 7">1807-2</strain>
    </source>
</reference>
<gene>
    <name evidence="3" type="primary">rpl13e</name>
    <name evidence="6" type="ORF">MA03_06430</name>
</gene>
<dbReference type="Proteomes" id="UP000067434">
    <property type="component" value="Chromosome"/>
</dbReference>
<organism evidence="6 7">
    <name type="scientific">Infirmifilum uzonense</name>
    <dbReference type="NCBI Taxonomy" id="1550241"/>
    <lineage>
        <taxon>Archaea</taxon>
        <taxon>Thermoproteota</taxon>
        <taxon>Thermoprotei</taxon>
        <taxon>Thermofilales</taxon>
        <taxon>Thermofilaceae</taxon>
        <taxon>Infirmifilum</taxon>
    </lineage>
</organism>
<evidence type="ECO:0000256" key="3">
    <source>
        <dbReference type="HAMAP-Rule" id="MF_00499"/>
    </source>
</evidence>
<evidence type="ECO:0000256" key="2">
    <source>
        <dbReference type="ARBA" id="ARBA00023274"/>
    </source>
</evidence>
<dbReference type="OrthoDB" id="17872at2157"/>
<proteinExistence type="inferred from homology"/>
<dbReference type="PATRIC" id="fig|1550241.5.peg.1334"/>
<keyword evidence="4" id="KW-0175">Coiled coil</keyword>
<protein>
    <recommendedName>
        <fullName evidence="3">Large ribosomal subunit protein eL13</fullName>
    </recommendedName>
</protein>
<dbReference type="GeneID" id="25401851"/>
<dbReference type="EMBL" id="CP009961">
    <property type="protein sequence ID" value="AKG38959.1"/>
    <property type="molecule type" value="Genomic_DNA"/>
</dbReference>
<evidence type="ECO:0000313" key="6">
    <source>
        <dbReference type="EMBL" id="AKG38959.1"/>
    </source>
</evidence>
<dbReference type="HOGENOM" id="CLU_1674077_0_0_2"/>
<dbReference type="GO" id="GO:1990904">
    <property type="term" value="C:ribonucleoprotein complex"/>
    <property type="evidence" value="ECO:0007669"/>
    <property type="project" value="UniProtKB-KW"/>
</dbReference>
<sequence length="158" mass="17865">MSGKTPVPLPPQPQVSPVPLKRYGGIVAKSARTGRGFSLGEIKAINLSEREARLLGIRVDTRRKTVHEENIKTLKEYLSNLKKQLEEGANLPKPALPTFVVSKSDPSRVFKGKTSAGRRGRGLQSLKYRYTHHYKWKKKKRERLLKKRHEAARTKGGD</sequence>
<dbReference type="RefSeq" id="WP_052884473.1">
    <property type="nucleotide sequence ID" value="NZ_CP009961.1"/>
</dbReference>
<feature type="compositionally biased region" description="Basic residues" evidence="5">
    <location>
        <begin position="139"/>
        <end position="150"/>
    </location>
</feature>
<dbReference type="AlphaFoldDB" id="A0A0F7FJ14"/>
<keyword evidence="2 3" id="KW-0687">Ribonucleoprotein</keyword>
<dbReference type="Pfam" id="PF01294">
    <property type="entry name" value="Ribosomal_L13e"/>
    <property type="match status" value="1"/>
</dbReference>
<dbReference type="GO" id="GO:0003735">
    <property type="term" value="F:structural constituent of ribosome"/>
    <property type="evidence" value="ECO:0007669"/>
    <property type="project" value="InterPro"/>
</dbReference>
<name>A0A0F7FJ14_9CREN</name>
<dbReference type="HAMAP" id="MF_00499">
    <property type="entry name" value="Ribosomal_eL13"/>
    <property type="match status" value="1"/>
</dbReference>
<dbReference type="KEGG" id="thf:MA03_06430"/>
<comment type="similarity">
    <text evidence="3">Belongs to the eukaryotic ribosomal protein eL13 family.</text>
</comment>
<feature type="region of interest" description="Disordered" evidence="5">
    <location>
        <begin position="139"/>
        <end position="158"/>
    </location>
</feature>
<evidence type="ECO:0000256" key="1">
    <source>
        <dbReference type="ARBA" id="ARBA00022980"/>
    </source>
</evidence>
<evidence type="ECO:0000313" key="7">
    <source>
        <dbReference type="Proteomes" id="UP000067434"/>
    </source>
</evidence>
<dbReference type="GO" id="GO:0006412">
    <property type="term" value="P:translation"/>
    <property type="evidence" value="ECO:0007669"/>
    <property type="project" value="UniProtKB-UniRule"/>
</dbReference>
<dbReference type="STRING" id="1550241.MA03_06430"/>
<dbReference type="GO" id="GO:0005840">
    <property type="term" value="C:ribosome"/>
    <property type="evidence" value="ECO:0007669"/>
    <property type="project" value="UniProtKB-KW"/>
</dbReference>
<dbReference type="InterPro" id="IPR001380">
    <property type="entry name" value="Ribosomal_eL13"/>
</dbReference>
<keyword evidence="7" id="KW-1185">Reference proteome</keyword>
<evidence type="ECO:0000256" key="4">
    <source>
        <dbReference type="SAM" id="Coils"/>
    </source>
</evidence>
<evidence type="ECO:0000256" key="5">
    <source>
        <dbReference type="SAM" id="MobiDB-lite"/>
    </source>
</evidence>
<keyword evidence="1 3" id="KW-0689">Ribosomal protein</keyword>
<accession>A0A0F7FJ14</accession>
<feature type="coiled-coil region" evidence="4">
    <location>
        <begin position="64"/>
        <end position="91"/>
    </location>
</feature>